<sequence length="296" mass="31426">MKDATLTRKSSPDHRSVIALTDTVTVGGDTLLIVGGPCAVESADQMTQVAHHLAQTPVQALRGGVFKPRTSPYAFQGMGDAGLRILDDIRRRFQMPVISEVMAIDQIPAMVGQVDVLQVGSRNMQNFDLLKALGRIDQPVLLKRGLAATVEEFVMAAEYILSHGNPNVMLCERGIRSFDPYTRNVLDLGAVVALKQITHLPVMVDPSHAAGKRELVPDLARAAIAAGADGLIVECHPAPDESVSDARQALTLEEMATLARSLEPIAAALGRRLQAGAAIAQNCPPNGPRASVPAAA</sequence>
<reference evidence="4" key="1">
    <citation type="submission" date="2018-04" db="EMBL/GenBank/DDBJ databases">
        <authorList>
            <person name="Cornet L."/>
        </authorList>
    </citation>
    <scope>NUCLEOTIDE SEQUENCE [LARGE SCALE GENOMIC DNA]</scope>
</reference>
<dbReference type="InterPro" id="IPR006218">
    <property type="entry name" value="DAHP1/KDSA"/>
</dbReference>
<dbReference type="NCBIfam" id="TIGR01361">
    <property type="entry name" value="DAHP_synth_Bsub"/>
    <property type="match status" value="1"/>
</dbReference>
<dbReference type="InterPro" id="IPR052899">
    <property type="entry name" value="Class-I_DAHP_synthase"/>
</dbReference>
<name>A0A2W4WAI9_9CYAN</name>
<dbReference type="InterPro" id="IPR013785">
    <property type="entry name" value="Aldolase_TIM"/>
</dbReference>
<dbReference type="SUPFAM" id="SSF51569">
    <property type="entry name" value="Aldolase"/>
    <property type="match status" value="1"/>
</dbReference>
<dbReference type="GO" id="GO:0016740">
    <property type="term" value="F:transferase activity"/>
    <property type="evidence" value="ECO:0007669"/>
    <property type="project" value="UniProtKB-KW"/>
</dbReference>
<dbReference type="NCBIfam" id="NF009239">
    <property type="entry name" value="PRK12595.1"/>
    <property type="match status" value="1"/>
</dbReference>
<evidence type="ECO:0000313" key="3">
    <source>
        <dbReference type="EMBL" id="PZO42054.1"/>
    </source>
</evidence>
<dbReference type="InterPro" id="IPR006268">
    <property type="entry name" value="DAHP_syn_2"/>
</dbReference>
<dbReference type="Proteomes" id="UP000249081">
    <property type="component" value="Unassembled WGS sequence"/>
</dbReference>
<evidence type="ECO:0000259" key="2">
    <source>
        <dbReference type="Pfam" id="PF00793"/>
    </source>
</evidence>
<dbReference type="EMBL" id="QBMN01000053">
    <property type="protein sequence ID" value="PZO42054.1"/>
    <property type="molecule type" value="Genomic_DNA"/>
</dbReference>
<dbReference type="PANTHER" id="PTHR43018">
    <property type="entry name" value="PHOSPHO-2-DEHYDRO-3-DEOXYHEPTONATE ALDOLASE"/>
    <property type="match status" value="1"/>
</dbReference>
<keyword evidence="1" id="KW-0808">Transferase</keyword>
<dbReference type="GO" id="GO:0016832">
    <property type="term" value="F:aldehyde-lyase activity"/>
    <property type="evidence" value="ECO:0007669"/>
    <property type="project" value="InterPro"/>
</dbReference>
<dbReference type="GO" id="GO:0009073">
    <property type="term" value="P:aromatic amino acid family biosynthetic process"/>
    <property type="evidence" value="ECO:0007669"/>
    <property type="project" value="InterPro"/>
</dbReference>
<gene>
    <name evidence="3" type="primary">aroF</name>
    <name evidence="3" type="ORF">DCF17_09400</name>
</gene>
<dbReference type="NCBIfam" id="NF006421">
    <property type="entry name" value="PRK08673.1"/>
    <property type="match status" value="1"/>
</dbReference>
<comment type="caution">
    <text evidence="3">The sequence shown here is derived from an EMBL/GenBank/DDBJ whole genome shotgun (WGS) entry which is preliminary data.</text>
</comment>
<dbReference type="AlphaFoldDB" id="A0A2W4WAI9"/>
<dbReference type="Gene3D" id="3.20.20.70">
    <property type="entry name" value="Aldolase class I"/>
    <property type="match status" value="1"/>
</dbReference>
<evidence type="ECO:0000256" key="1">
    <source>
        <dbReference type="ARBA" id="ARBA00022679"/>
    </source>
</evidence>
<dbReference type="Pfam" id="PF00793">
    <property type="entry name" value="DAHP_synth_1"/>
    <property type="match status" value="1"/>
</dbReference>
<accession>A0A2W4WAI9</accession>
<evidence type="ECO:0000313" key="4">
    <source>
        <dbReference type="Proteomes" id="UP000249081"/>
    </source>
</evidence>
<proteinExistence type="predicted"/>
<dbReference type="PANTHER" id="PTHR43018:SF2">
    <property type="entry name" value="PHOSPHO-2-DEHYDRO-3-DEOXYHEPTONATE ALDOLASE"/>
    <property type="match status" value="1"/>
</dbReference>
<feature type="domain" description="DAHP synthetase I/KDSA" evidence="2">
    <location>
        <begin position="21"/>
        <end position="262"/>
    </location>
</feature>
<organism evidence="3 4">
    <name type="scientific">Shackletoniella antarctica</name>
    <dbReference type="NCBI Taxonomy" id="268115"/>
    <lineage>
        <taxon>Bacteria</taxon>
        <taxon>Bacillati</taxon>
        <taxon>Cyanobacteriota</taxon>
        <taxon>Cyanophyceae</taxon>
        <taxon>Oculatellales</taxon>
        <taxon>Oculatellaceae</taxon>
        <taxon>Shackletoniella</taxon>
    </lineage>
</organism>
<protein>
    <submittedName>
        <fullName evidence="3">3-deoxy-7-phosphoheptulonate synthase</fullName>
    </submittedName>
</protein>
<reference evidence="3 4" key="2">
    <citation type="submission" date="2018-06" db="EMBL/GenBank/DDBJ databases">
        <title>Metagenomic assembly of (sub)arctic Cyanobacteria and their associated microbiome from non-axenic cultures.</title>
        <authorList>
            <person name="Baurain D."/>
        </authorList>
    </citation>
    <scope>NUCLEOTIDE SEQUENCE [LARGE SCALE GENOMIC DNA]</scope>
    <source>
        <strain evidence="3">ULC041bin1</strain>
    </source>
</reference>